<dbReference type="SUPFAM" id="SSF55486">
    <property type="entry name" value="Metalloproteases ('zincins'), catalytic domain"/>
    <property type="match status" value="1"/>
</dbReference>
<comment type="caution">
    <text evidence="3">The sequence shown here is derived from an EMBL/GenBank/DDBJ whole genome shotgun (WGS) entry which is preliminary data.</text>
</comment>
<evidence type="ECO:0000313" key="3">
    <source>
        <dbReference type="EMBL" id="KPM33242.1"/>
    </source>
</evidence>
<dbReference type="InterPro" id="IPR033413">
    <property type="entry name" value="DUF5117"/>
</dbReference>
<dbReference type="InterPro" id="IPR032534">
    <property type="entry name" value="EcxA_zinc-bd"/>
</dbReference>
<gene>
    <name evidence="3" type="ORF">I595_145</name>
</gene>
<dbReference type="InterPro" id="IPR024079">
    <property type="entry name" value="MetalloPept_cat_dom_sf"/>
</dbReference>
<dbReference type="Pfam" id="PF16313">
    <property type="entry name" value="DUF4953"/>
    <property type="match status" value="1"/>
</dbReference>
<dbReference type="CDD" id="cd04276">
    <property type="entry name" value="ZnMc_MMP_like_2"/>
    <property type="match status" value="1"/>
</dbReference>
<dbReference type="GO" id="GO:0008237">
    <property type="term" value="F:metallopeptidase activity"/>
    <property type="evidence" value="ECO:0007669"/>
    <property type="project" value="InterPro"/>
</dbReference>
<dbReference type="Pfam" id="PF17148">
    <property type="entry name" value="DUF5117"/>
    <property type="match status" value="1"/>
</dbReference>
<accession>A0A0P7AWW3</accession>
<dbReference type="Proteomes" id="UP000050280">
    <property type="component" value="Unassembled WGS sequence"/>
</dbReference>
<protein>
    <recommendedName>
        <fullName evidence="5">Peptidase</fullName>
    </recommendedName>
</protein>
<reference evidence="3 4" key="1">
    <citation type="submission" date="2015-09" db="EMBL/GenBank/DDBJ databases">
        <title>Genome sequence of the marine flavobacterium Croceitalea dokdonensis DOKDO 023 that contains proton- and sodium-pumping rhodopsins.</title>
        <authorList>
            <person name="Kwon S.-K."/>
            <person name="Lee H.K."/>
            <person name="Kwak M.-J."/>
            <person name="Kim J.F."/>
        </authorList>
    </citation>
    <scope>NUCLEOTIDE SEQUENCE [LARGE SCALE GENOMIC DNA]</scope>
    <source>
        <strain evidence="3 4">DOKDO 023</strain>
    </source>
</reference>
<keyword evidence="4" id="KW-1185">Reference proteome</keyword>
<evidence type="ECO:0000313" key="4">
    <source>
        <dbReference type="Proteomes" id="UP000050280"/>
    </source>
</evidence>
<dbReference type="AlphaFoldDB" id="A0A0P7AWW3"/>
<evidence type="ECO:0008006" key="5">
    <source>
        <dbReference type="Google" id="ProtNLM"/>
    </source>
</evidence>
<dbReference type="PANTHER" id="PTHR38478">
    <property type="entry name" value="PEPTIDASE M1A AND M12B"/>
    <property type="match status" value="1"/>
</dbReference>
<proteinExistence type="predicted"/>
<dbReference type="Gene3D" id="3.40.390.10">
    <property type="entry name" value="Collagenase (Catalytic Domain)"/>
    <property type="match status" value="1"/>
</dbReference>
<feature type="domain" description="DUF5117" evidence="2">
    <location>
        <begin position="94"/>
        <end position="286"/>
    </location>
</feature>
<feature type="domain" description="EcxA zinc-binding" evidence="1">
    <location>
        <begin position="413"/>
        <end position="723"/>
    </location>
</feature>
<dbReference type="STRING" id="1300341.I595_145"/>
<organism evidence="3 4">
    <name type="scientific">Croceitalea dokdonensis DOKDO 023</name>
    <dbReference type="NCBI Taxonomy" id="1300341"/>
    <lineage>
        <taxon>Bacteria</taxon>
        <taxon>Pseudomonadati</taxon>
        <taxon>Bacteroidota</taxon>
        <taxon>Flavobacteriia</taxon>
        <taxon>Flavobacteriales</taxon>
        <taxon>Flavobacteriaceae</taxon>
        <taxon>Croceitalea</taxon>
    </lineage>
</organism>
<dbReference type="InterPro" id="IPR034032">
    <property type="entry name" value="Zn_MMP-like_bac"/>
</dbReference>
<dbReference type="EMBL" id="LDJX01000001">
    <property type="protein sequence ID" value="KPM33242.1"/>
    <property type="molecule type" value="Genomic_DNA"/>
</dbReference>
<dbReference type="PATRIC" id="fig|1300341.3.peg.144"/>
<name>A0A0P7AWW3_9FLAO</name>
<dbReference type="PANTHER" id="PTHR38478:SF1">
    <property type="entry name" value="ZINC DEPENDENT METALLOPROTEASE DOMAIN LIPOPROTEIN"/>
    <property type="match status" value="1"/>
</dbReference>
<evidence type="ECO:0000259" key="1">
    <source>
        <dbReference type="Pfam" id="PF16313"/>
    </source>
</evidence>
<evidence type="ECO:0000259" key="2">
    <source>
        <dbReference type="Pfam" id="PF17148"/>
    </source>
</evidence>
<sequence>MVELAFLHKFRTKSTSMKIKFPHLFVLVFTVAGTYAQQFEKTKNLQKFNGFFDHYYDGNTDKMYLSVTDLEKDFLYVYSLSSGIGSNDIGLDRGQLGNEQVVFFKKAGNQLLLVQPNLKFRALTENELERKSVEQAFAKSVLHGFKIEEETNNGYLIDITDFLMRDAHGVSDRLMATGQGSYSLDKSKSAFAMERTKAFPKNIEFDVLLTFKGKPKGAYIRSVTPNPSLVTVAQHHSFIELPDSGYQKRVFDPRSGSYPFSYYDYSTPVQEPILKRFITRHRLEKKNPNAAVSEAVEPIVYYLDNGTPEPVRSALLEGGQWWNQAFEAIGYKDAFQIKMLPDDADPMDVRYNVIQWVHRSTRGWSYGSSITDPRTGEIMKGHVSLGSLRIRQDFLIAQALMDKPFKDRDDNHEAMLDLAIARIRQLSAHEIGHTLGFAHNFAASTNNRASVMDYPHPQFRIKRGEIDFSDAYATGIGDWDKVTVAYSYTDFPDGTNEREGLNAILKKAQDDGLRYISDQDARPMGGAHALGHLWDNGASASTELNDVLKVREKAISNFSVDNIRSNEPYAVLEDVFAPLYFFHRYQTEAVAKLIGGLDYNYAIKGDGQKTVSIVEMNTQKRALASILNTLDAARMAIPEDKLELFPPRAIGYGQSRESIKGKTGVSFDALSAPETAADMTLGLLLHPERASRLIQQKAVQRNNLGLGEVLDELIDKTIKKTEQNTYLQEVQHNINFRVLFHLMNLAAHTKVHPQVNAIAHQKLEELKITLRQNPDMISKEMLRRIDRFMEHPELFEVIATPKIPDGSPIGMACFN</sequence>